<feature type="signal peptide" evidence="1">
    <location>
        <begin position="1"/>
        <end position="20"/>
    </location>
</feature>
<dbReference type="EMBL" id="SELW01000657">
    <property type="protein sequence ID" value="TID14970.1"/>
    <property type="molecule type" value="Genomic_DNA"/>
</dbReference>
<name>A0A4T0WXC9_9ASCO</name>
<dbReference type="STRING" id="52247.A0A4T0WXC9"/>
<evidence type="ECO:0000313" key="2">
    <source>
        <dbReference type="EMBL" id="TID14970.1"/>
    </source>
</evidence>
<evidence type="ECO:0000313" key="3">
    <source>
        <dbReference type="Proteomes" id="UP000307173"/>
    </source>
</evidence>
<keyword evidence="1" id="KW-0732">Signal</keyword>
<gene>
    <name evidence="2" type="ORF">CANINC_004641</name>
</gene>
<accession>A0A4T0WXC9</accession>
<dbReference type="AlphaFoldDB" id="A0A4T0WXC9"/>
<organism evidence="2 3">
    <name type="scientific">Pichia inconspicua</name>
    <dbReference type="NCBI Taxonomy" id="52247"/>
    <lineage>
        <taxon>Eukaryota</taxon>
        <taxon>Fungi</taxon>
        <taxon>Dikarya</taxon>
        <taxon>Ascomycota</taxon>
        <taxon>Saccharomycotina</taxon>
        <taxon>Pichiomycetes</taxon>
        <taxon>Pichiales</taxon>
        <taxon>Pichiaceae</taxon>
        <taxon>Pichia</taxon>
    </lineage>
</organism>
<sequence length="323" mass="33321">MKITKLIPTILFTITSVTSALPIGEFELKELMKRYANDSLAATLPALPEADLVPVSTAFEETNEATTVITTTGANGDSLTTTSTITSTIVITIDTKSGADATPEAGKKKAADVATVAATVATTPVTTAPVSDIDDLYHALDAAGKAGEIADIKSIIGSATLPLSSVYPTCAAETITITVTPTWCTTSDDLVGPSGVHLQKVTILSTNTHVTTSTITVPVTVTFTNINGSTTNVITASSLIATGIEQTSIETITLTSTITADPTTYVTVTSTSTTYTTASETSEPATVAASDLVSTDAFTNGYQNTTNSDLGSLNIIDKRAFFD</sequence>
<reference evidence="2 3" key="1">
    <citation type="journal article" date="2019" name="Front. Genet.">
        <title>Whole-Genome Sequencing of the Opportunistic Yeast Pathogen Candida inconspicua Uncovers Its Hybrid Origin.</title>
        <authorList>
            <person name="Mixao V."/>
            <person name="Hansen A.P."/>
            <person name="Saus E."/>
            <person name="Boekhout T."/>
            <person name="Lass-Florl C."/>
            <person name="Gabaldon T."/>
        </authorList>
    </citation>
    <scope>NUCLEOTIDE SEQUENCE [LARGE SCALE GENOMIC DNA]</scope>
    <source>
        <strain evidence="2 3">CBS 180</strain>
    </source>
</reference>
<dbReference type="Proteomes" id="UP000307173">
    <property type="component" value="Unassembled WGS sequence"/>
</dbReference>
<protein>
    <recommendedName>
        <fullName evidence="4">Flo11 domain-containing protein</fullName>
    </recommendedName>
</protein>
<comment type="caution">
    <text evidence="2">The sequence shown here is derived from an EMBL/GenBank/DDBJ whole genome shotgun (WGS) entry which is preliminary data.</text>
</comment>
<proteinExistence type="predicted"/>
<evidence type="ECO:0000256" key="1">
    <source>
        <dbReference type="SAM" id="SignalP"/>
    </source>
</evidence>
<evidence type="ECO:0008006" key="4">
    <source>
        <dbReference type="Google" id="ProtNLM"/>
    </source>
</evidence>
<feature type="chain" id="PRO_5020307181" description="Flo11 domain-containing protein" evidence="1">
    <location>
        <begin position="21"/>
        <end position="323"/>
    </location>
</feature>
<keyword evidence="3" id="KW-1185">Reference proteome</keyword>